<reference evidence="2" key="1">
    <citation type="submission" date="2023-10" db="EMBL/GenBank/DDBJ databases">
        <title>Genome assembly of Pristionchus species.</title>
        <authorList>
            <person name="Yoshida K."/>
            <person name="Sommer R.J."/>
        </authorList>
    </citation>
    <scope>NUCLEOTIDE SEQUENCE</scope>
    <source>
        <strain evidence="2">RS5133</strain>
    </source>
</reference>
<keyword evidence="3" id="KW-1185">Reference proteome</keyword>
<proteinExistence type="predicted"/>
<feature type="region of interest" description="Disordered" evidence="1">
    <location>
        <begin position="48"/>
        <end position="124"/>
    </location>
</feature>
<organism evidence="2 3">
    <name type="scientific">Pristionchus fissidentatus</name>
    <dbReference type="NCBI Taxonomy" id="1538716"/>
    <lineage>
        <taxon>Eukaryota</taxon>
        <taxon>Metazoa</taxon>
        <taxon>Ecdysozoa</taxon>
        <taxon>Nematoda</taxon>
        <taxon>Chromadorea</taxon>
        <taxon>Rhabditida</taxon>
        <taxon>Rhabditina</taxon>
        <taxon>Diplogasteromorpha</taxon>
        <taxon>Diplogasteroidea</taxon>
        <taxon>Neodiplogasteridae</taxon>
        <taxon>Pristionchus</taxon>
    </lineage>
</organism>
<feature type="compositionally biased region" description="Low complexity" evidence="1">
    <location>
        <begin position="113"/>
        <end position="124"/>
    </location>
</feature>
<dbReference type="AlphaFoldDB" id="A0AAV5W9U1"/>
<protein>
    <submittedName>
        <fullName evidence="2">Uncharacterized protein</fullName>
    </submittedName>
</protein>
<evidence type="ECO:0000313" key="3">
    <source>
        <dbReference type="Proteomes" id="UP001432322"/>
    </source>
</evidence>
<feature type="region of interest" description="Disordered" evidence="1">
    <location>
        <begin position="155"/>
        <end position="174"/>
    </location>
</feature>
<dbReference type="EMBL" id="BTSY01000005">
    <property type="protein sequence ID" value="GMT27178.1"/>
    <property type="molecule type" value="Genomic_DNA"/>
</dbReference>
<comment type="caution">
    <text evidence="2">The sequence shown here is derived from an EMBL/GenBank/DDBJ whole genome shotgun (WGS) entry which is preliminary data.</text>
</comment>
<evidence type="ECO:0000256" key="1">
    <source>
        <dbReference type="SAM" id="MobiDB-lite"/>
    </source>
</evidence>
<feature type="non-terminal residue" evidence="2">
    <location>
        <position position="1"/>
    </location>
</feature>
<gene>
    <name evidence="2" type="ORF">PFISCL1PPCAC_18475</name>
</gene>
<sequence length="249" mass="27916">SVMFAARPSYRHSEEVFEEEEMDGLLHSDALSSPVFSPTPLMRLQHLQQLQHSPSPAVAGSSHYYRRESTGSKQQLAYRPPPIRSSPFSSLSSSSSTSPTHSGGGARQRRVSRSSGTCSSSTISAAGRPELLRLRGNATNESYASPSITTRKQLLSLSPSYHSGNNGRRPSFREKEKETLTLRPPPIKPLNNVCLYCYRTVCALYSIHGRMPPRIEDEGEWKGHLMKKGDNIECYRLREIYRNQQPDHL</sequence>
<name>A0AAV5W9U1_9BILA</name>
<dbReference type="Proteomes" id="UP001432322">
    <property type="component" value="Unassembled WGS sequence"/>
</dbReference>
<feature type="compositionally biased region" description="Low complexity" evidence="1">
    <location>
        <begin position="85"/>
        <end position="101"/>
    </location>
</feature>
<evidence type="ECO:0000313" key="2">
    <source>
        <dbReference type="EMBL" id="GMT27178.1"/>
    </source>
</evidence>
<accession>A0AAV5W9U1</accession>
<feature type="compositionally biased region" description="Polar residues" evidence="1">
    <location>
        <begin position="155"/>
        <end position="168"/>
    </location>
</feature>